<evidence type="ECO:0000313" key="3">
    <source>
        <dbReference type="Proteomes" id="UP001605036"/>
    </source>
</evidence>
<proteinExistence type="predicted"/>
<name>A0ABD1ZPC7_9MARC</name>
<dbReference type="EMBL" id="JBHFFA010000001">
    <property type="protein sequence ID" value="KAL2653310.1"/>
    <property type="molecule type" value="Genomic_DNA"/>
</dbReference>
<reference evidence="2 3" key="1">
    <citation type="submission" date="2024-09" db="EMBL/GenBank/DDBJ databases">
        <title>Chromosome-scale assembly of Riccia fluitans.</title>
        <authorList>
            <person name="Paukszto L."/>
            <person name="Sawicki J."/>
            <person name="Karawczyk K."/>
            <person name="Piernik-Szablinska J."/>
            <person name="Szczecinska M."/>
            <person name="Mazdziarz M."/>
        </authorList>
    </citation>
    <scope>NUCLEOTIDE SEQUENCE [LARGE SCALE GENOMIC DNA]</scope>
    <source>
        <strain evidence="2">Rf_01</strain>
        <tissue evidence="2">Aerial parts of the thallus</tissue>
    </source>
</reference>
<protein>
    <recommendedName>
        <fullName evidence="4">NAD-dependent epimerase/dehydratase domain-containing protein</fullName>
    </recommendedName>
</protein>
<gene>
    <name evidence="2" type="ORF">R1flu_021438</name>
</gene>
<accession>A0ABD1ZPC7</accession>
<sequence length="206" mass="22869">MFSRSSKPGLSMARTTNITLEGIKARSVREVRSLSIVPRSGGMIYHYCNLMEKRRCFDYPEADSGGFGKASGENSRNGGTPQCSEHLWEGGKGRQHEVLTRIHKTLMANARATGLHYEAVLRTGGHLYGDLETTIHTFSGRGICRKDFRKLVRAREGEMADPKEQVCVTGAGGYVASYIVKRLLEKGFRVRGTVRDPGKLDRKSAF</sequence>
<dbReference type="Gene3D" id="3.40.50.720">
    <property type="entry name" value="NAD(P)-binding Rossmann-like Domain"/>
    <property type="match status" value="1"/>
</dbReference>
<dbReference type="Proteomes" id="UP001605036">
    <property type="component" value="Unassembled WGS sequence"/>
</dbReference>
<feature type="compositionally biased region" description="Polar residues" evidence="1">
    <location>
        <begin position="72"/>
        <end position="83"/>
    </location>
</feature>
<dbReference type="InterPro" id="IPR036291">
    <property type="entry name" value="NAD(P)-bd_dom_sf"/>
</dbReference>
<dbReference type="AlphaFoldDB" id="A0ABD1ZPC7"/>
<evidence type="ECO:0000313" key="2">
    <source>
        <dbReference type="EMBL" id="KAL2653310.1"/>
    </source>
</evidence>
<evidence type="ECO:0008006" key="4">
    <source>
        <dbReference type="Google" id="ProtNLM"/>
    </source>
</evidence>
<feature type="region of interest" description="Disordered" evidence="1">
    <location>
        <begin position="67"/>
        <end position="87"/>
    </location>
</feature>
<organism evidence="2 3">
    <name type="scientific">Riccia fluitans</name>
    <dbReference type="NCBI Taxonomy" id="41844"/>
    <lineage>
        <taxon>Eukaryota</taxon>
        <taxon>Viridiplantae</taxon>
        <taxon>Streptophyta</taxon>
        <taxon>Embryophyta</taxon>
        <taxon>Marchantiophyta</taxon>
        <taxon>Marchantiopsida</taxon>
        <taxon>Marchantiidae</taxon>
        <taxon>Marchantiales</taxon>
        <taxon>Ricciaceae</taxon>
        <taxon>Riccia</taxon>
    </lineage>
</organism>
<comment type="caution">
    <text evidence="2">The sequence shown here is derived from an EMBL/GenBank/DDBJ whole genome shotgun (WGS) entry which is preliminary data.</text>
</comment>
<dbReference type="SUPFAM" id="SSF51735">
    <property type="entry name" value="NAD(P)-binding Rossmann-fold domains"/>
    <property type="match status" value="1"/>
</dbReference>
<evidence type="ECO:0000256" key="1">
    <source>
        <dbReference type="SAM" id="MobiDB-lite"/>
    </source>
</evidence>
<keyword evidence="3" id="KW-1185">Reference proteome</keyword>